<dbReference type="AlphaFoldDB" id="A0A6N3E9A3"/>
<dbReference type="RefSeq" id="WP_008621186.1">
    <property type="nucleotide sequence ID" value="NZ_CABMOJ010000037.1"/>
</dbReference>
<dbReference type="Pfam" id="PF13411">
    <property type="entry name" value="MerR_1"/>
    <property type="match status" value="1"/>
</dbReference>
<keyword evidence="1" id="KW-0238">DNA-binding</keyword>
<dbReference type="InterPro" id="IPR047057">
    <property type="entry name" value="MerR_fam"/>
</dbReference>
<accession>A0A6N3E9A3</accession>
<proteinExistence type="predicted"/>
<dbReference type="PANTHER" id="PTHR30204:SF15">
    <property type="entry name" value="BLL5018 PROTEIN"/>
    <property type="match status" value="1"/>
</dbReference>
<evidence type="ECO:0000256" key="1">
    <source>
        <dbReference type="ARBA" id="ARBA00023125"/>
    </source>
</evidence>
<protein>
    <submittedName>
        <fullName evidence="2">HTH-type transcriptional repressor YcgE</fullName>
    </submittedName>
</protein>
<dbReference type="GO" id="GO:0003700">
    <property type="term" value="F:DNA-binding transcription factor activity"/>
    <property type="evidence" value="ECO:0007669"/>
    <property type="project" value="InterPro"/>
</dbReference>
<dbReference type="InterPro" id="IPR009061">
    <property type="entry name" value="DNA-bd_dom_put_sf"/>
</dbReference>
<dbReference type="PROSITE" id="PS50937">
    <property type="entry name" value="HTH_MERR_2"/>
    <property type="match status" value="1"/>
</dbReference>
<dbReference type="GeneID" id="93557955"/>
<dbReference type="CDD" id="cd04765">
    <property type="entry name" value="HTH_MlrA-like_sg2"/>
    <property type="match status" value="1"/>
</dbReference>
<dbReference type="InterPro" id="IPR000551">
    <property type="entry name" value="MerR-type_HTH_dom"/>
</dbReference>
<dbReference type="SMART" id="SM00422">
    <property type="entry name" value="HTH_MERR"/>
    <property type="match status" value="1"/>
</dbReference>
<name>A0A6N3E9A3_9BACT</name>
<dbReference type="SUPFAM" id="SSF46955">
    <property type="entry name" value="Putative DNA-binding domain"/>
    <property type="match status" value="1"/>
</dbReference>
<organism evidence="2">
    <name type="scientific">Paraprevotella clara</name>
    <dbReference type="NCBI Taxonomy" id="454154"/>
    <lineage>
        <taxon>Bacteria</taxon>
        <taxon>Pseudomonadati</taxon>
        <taxon>Bacteroidota</taxon>
        <taxon>Bacteroidia</taxon>
        <taxon>Bacteroidales</taxon>
        <taxon>Prevotellaceae</taxon>
        <taxon>Paraprevotella</taxon>
    </lineage>
</organism>
<dbReference type="Gene3D" id="1.10.1660.10">
    <property type="match status" value="1"/>
</dbReference>
<gene>
    <name evidence="2" type="primary">ycgE</name>
    <name evidence="2" type="ORF">PCLFYP37_02602</name>
</gene>
<sequence>MALNPNKELKLYYSIGEVAEMLGVSETLLRYWEKEFPTITPKKSGRNIRQYSQEDIEQVRLIHHLVKVKGMKLAAARKALRNSKGEVERNMEIVGRLQAVREELMQIKKELDGLV</sequence>
<evidence type="ECO:0000313" key="2">
    <source>
        <dbReference type="EMBL" id="VYU35301.1"/>
    </source>
</evidence>
<dbReference type="PANTHER" id="PTHR30204">
    <property type="entry name" value="REDOX-CYCLING DRUG-SENSING TRANSCRIPTIONAL ACTIVATOR SOXR"/>
    <property type="match status" value="1"/>
</dbReference>
<dbReference type="GO" id="GO:0003677">
    <property type="term" value="F:DNA binding"/>
    <property type="evidence" value="ECO:0007669"/>
    <property type="project" value="UniProtKB-KW"/>
</dbReference>
<reference evidence="2" key="1">
    <citation type="submission" date="2019-11" db="EMBL/GenBank/DDBJ databases">
        <authorList>
            <person name="Feng L."/>
        </authorList>
    </citation>
    <scope>NUCLEOTIDE SEQUENCE</scope>
    <source>
        <strain evidence="2">PclaraLFYP37</strain>
    </source>
</reference>
<dbReference type="EMBL" id="CACRUT010000015">
    <property type="protein sequence ID" value="VYU35301.1"/>
    <property type="molecule type" value="Genomic_DNA"/>
</dbReference>